<feature type="compositionally biased region" description="Pro residues" evidence="2">
    <location>
        <begin position="105"/>
        <end position="116"/>
    </location>
</feature>
<feature type="region of interest" description="Disordered" evidence="2">
    <location>
        <begin position="180"/>
        <end position="205"/>
    </location>
</feature>
<organism evidence="5 6">
    <name type="scientific">Dipodomys ordii</name>
    <name type="common">Ord's kangaroo rat</name>
    <dbReference type="NCBI Taxonomy" id="10020"/>
    <lineage>
        <taxon>Eukaryota</taxon>
        <taxon>Metazoa</taxon>
        <taxon>Chordata</taxon>
        <taxon>Craniata</taxon>
        <taxon>Vertebrata</taxon>
        <taxon>Euteleostomi</taxon>
        <taxon>Mammalia</taxon>
        <taxon>Eutheria</taxon>
        <taxon>Euarchontoglires</taxon>
        <taxon>Glires</taxon>
        <taxon>Rodentia</taxon>
        <taxon>Castorimorpha</taxon>
        <taxon>Heteromyidae</taxon>
        <taxon>Dipodomyinae</taxon>
        <taxon>Dipodomys</taxon>
    </lineage>
</organism>
<dbReference type="GeneID" id="105986427"/>
<dbReference type="Proteomes" id="UP000081671">
    <property type="component" value="Unplaced"/>
</dbReference>
<sequence length="838" mass="92885">MEAGWDFGRDQSAARRNRWLAVFSLRSGPAAILGFPQLSGIALFQRVCDGLCLPESRRRREKVVTYGGETSRGVDTGFPRQDGSRPGRRLLRGPRGSGVRRPLPEPRPCVAPPRTPAPAWGADSAAGQRRDCVGLLAIPSEPPARETPAADSAMEPRARGPRPRPGPWAALRLPFPRRRQAGCPKFSATPAPVNSGDPPLPSSAQPEARTSYWVRLLSQLLAPLPGLLQKLLIWSQLFGSMIPTRWLDFAGGYSTLRALRGRGEPATPTARKALNALRRDPSDDSVAGPLDWSEEGLLWHCPSSDLDLELKAKGRPLDSAAHTLFLEQQLWGVELLPSSLQARLFFDQELGTSPSGSLNIQRLGNFNVVSYLLNHSYLNCLPYLELSSQNSVASGELLEFQTLASENSCLSEDPCQPQPLRAEICAASWQECPPLSREGLPEIHHLRMKRLEFLQQAHKGQELPTPDQDNGYHSLEEEHSLLRMDLKPCAENSTPAGVIPGTPGEAQLVLPKPDLSESEVLVEKEREEDQIVVVDFSAMENDFPISARPACNNKLIDYILGGASSDPETSSESEDGSWDEEAEDDGFDSDVSLSESDLEGNSVGLWNSFYSVDPYNPQNFTATIQTASRIVPGDSSDMDKDLSDKSDLRNSPLPDETPDGYSGEDDDWESSADEAESLKLWNSFCNSDDPYNLLNFKAPFQTSGKNWKGYCDSKSPSESIVAISECHTLLSCKVELLGSQENESPDLVHRDIVSGDRHTHLKRKKVTFLEEVTEYYISGDEDRKGPWEEFARDGCRFQKRIQETEVAIGYCLTFEHRERMFNRLQEVCFEGLTVFKQC</sequence>
<keyword evidence="5" id="KW-1185">Reference proteome</keyword>
<proteinExistence type="inferred from homology"/>
<gene>
    <name evidence="6" type="primary">Ppp1r15b</name>
</gene>
<evidence type="ECO:0000313" key="5">
    <source>
        <dbReference type="Proteomes" id="UP000081671"/>
    </source>
</evidence>
<dbReference type="OrthoDB" id="5976067at2759"/>
<dbReference type="PANTHER" id="PTHR16489">
    <property type="entry name" value="GH11727P"/>
    <property type="match status" value="1"/>
</dbReference>
<feature type="region of interest" description="Disordered" evidence="2">
    <location>
        <begin position="562"/>
        <end position="596"/>
    </location>
</feature>
<dbReference type="GO" id="GO:0000164">
    <property type="term" value="C:protein phosphatase type 1 complex"/>
    <property type="evidence" value="ECO:0007669"/>
    <property type="project" value="TreeGrafter"/>
</dbReference>
<reference evidence="6" key="1">
    <citation type="submission" date="2025-08" db="UniProtKB">
        <authorList>
            <consortium name="RefSeq"/>
        </authorList>
    </citation>
    <scope>IDENTIFICATION</scope>
    <source>
        <tissue evidence="6">Kidney</tissue>
    </source>
</reference>
<evidence type="ECO:0000259" key="3">
    <source>
        <dbReference type="Pfam" id="PF10472"/>
    </source>
</evidence>
<dbReference type="AlphaFoldDB" id="A0A1S3F936"/>
<dbReference type="CTD" id="84919"/>
<dbReference type="RefSeq" id="XP_012872775.1">
    <property type="nucleotide sequence ID" value="XM_013017321.1"/>
</dbReference>
<dbReference type="InterPro" id="IPR019512">
    <property type="entry name" value="Prot_Pase1_reg-su15B_N"/>
</dbReference>
<dbReference type="InterPro" id="IPR051254">
    <property type="entry name" value="PPP1R15"/>
</dbReference>
<dbReference type="InParanoid" id="A0A1S3F936"/>
<dbReference type="PANTHER" id="PTHR16489:SF11">
    <property type="entry name" value="PROTEIN PHOSPHATASE 1 REGULATORY SUBUNIT 15B"/>
    <property type="match status" value="1"/>
</dbReference>
<dbReference type="GO" id="GO:0051246">
    <property type="term" value="P:regulation of protein metabolic process"/>
    <property type="evidence" value="ECO:0007669"/>
    <property type="project" value="UniProtKB-ARBA"/>
</dbReference>
<evidence type="ECO:0000256" key="2">
    <source>
        <dbReference type="SAM" id="MobiDB-lite"/>
    </source>
</evidence>
<feature type="compositionally biased region" description="Acidic residues" evidence="2">
    <location>
        <begin position="569"/>
        <end position="588"/>
    </location>
</feature>
<dbReference type="Pfam" id="PF10472">
    <property type="entry name" value="CReP_N"/>
    <property type="match status" value="1"/>
</dbReference>
<evidence type="ECO:0000259" key="4">
    <source>
        <dbReference type="Pfam" id="PF10488"/>
    </source>
</evidence>
<dbReference type="GO" id="GO:0034976">
    <property type="term" value="P:response to endoplasmic reticulum stress"/>
    <property type="evidence" value="ECO:0007669"/>
    <property type="project" value="TreeGrafter"/>
</dbReference>
<evidence type="ECO:0000313" key="6">
    <source>
        <dbReference type="RefSeq" id="XP_012872775.1"/>
    </source>
</evidence>
<name>A0A1S3F936_DIPOR</name>
<feature type="compositionally biased region" description="Acidic residues" evidence="2">
    <location>
        <begin position="656"/>
        <end position="669"/>
    </location>
</feature>
<feature type="domain" description="Protein phosphatase 1 regulatory subunit 15A/B C-terminal" evidence="4">
    <location>
        <begin position="602"/>
        <end position="824"/>
    </location>
</feature>
<feature type="region of interest" description="Disordered" evidence="2">
    <location>
        <begin position="65"/>
        <end position="124"/>
    </location>
</feature>
<dbReference type="KEGG" id="dord:105986427"/>
<feature type="domain" description="Protein phosphatase 1 regulatory subunit 15B N-terminal" evidence="3">
    <location>
        <begin position="154"/>
        <end position="539"/>
    </location>
</feature>
<feature type="region of interest" description="Disordered" evidence="2">
    <location>
        <begin position="627"/>
        <end position="669"/>
    </location>
</feature>
<dbReference type="FunCoup" id="A0A1S3F936">
    <property type="interactions" value="992"/>
</dbReference>
<dbReference type="InterPro" id="IPR019523">
    <property type="entry name" value="Prot_Pase1_reg-su15A/B_C"/>
</dbReference>
<dbReference type="Pfam" id="PF10488">
    <property type="entry name" value="PP1c_bdg"/>
    <property type="match status" value="1"/>
</dbReference>
<feature type="region of interest" description="Disordered" evidence="2">
    <location>
        <begin position="138"/>
        <end position="168"/>
    </location>
</feature>
<dbReference type="GO" id="GO:0019888">
    <property type="term" value="F:protein phosphatase regulator activity"/>
    <property type="evidence" value="ECO:0007669"/>
    <property type="project" value="TreeGrafter"/>
</dbReference>
<dbReference type="GO" id="GO:0005783">
    <property type="term" value="C:endoplasmic reticulum"/>
    <property type="evidence" value="ECO:0007669"/>
    <property type="project" value="TreeGrafter"/>
</dbReference>
<accession>A0A1S3F936</accession>
<dbReference type="STRING" id="10020.ENSDORP00000022972"/>
<feature type="compositionally biased region" description="Basic and acidic residues" evidence="2">
    <location>
        <begin position="637"/>
        <end position="648"/>
    </location>
</feature>
<comment type="similarity">
    <text evidence="1">Belongs to the PPP1R15 family.</text>
</comment>
<evidence type="ECO:0000256" key="1">
    <source>
        <dbReference type="ARBA" id="ARBA00010161"/>
    </source>
</evidence>
<protein>
    <submittedName>
        <fullName evidence="6">Protein phosphatase 1 regulatory subunit 15B</fullName>
    </submittedName>
</protein>